<comment type="catalytic activity">
    <reaction evidence="10">
        <text>ITP + H2O = IMP + diphosphate + H(+)</text>
        <dbReference type="Rhea" id="RHEA:29399"/>
        <dbReference type="ChEBI" id="CHEBI:15377"/>
        <dbReference type="ChEBI" id="CHEBI:15378"/>
        <dbReference type="ChEBI" id="CHEBI:33019"/>
        <dbReference type="ChEBI" id="CHEBI:58053"/>
        <dbReference type="ChEBI" id="CHEBI:61402"/>
        <dbReference type="EC" id="3.6.1.66"/>
    </reaction>
</comment>
<proteinExistence type="inferred from homology"/>
<feature type="binding site" evidence="10">
    <location>
        <position position="176"/>
    </location>
    <ligand>
        <name>substrate</name>
    </ligand>
</feature>
<feature type="active site" description="Proton acceptor" evidence="10">
    <location>
        <position position="70"/>
    </location>
</feature>
<keyword evidence="6 10" id="KW-0460">Magnesium</keyword>
<dbReference type="EMBL" id="CP001348">
    <property type="protein sequence ID" value="ACL75707.1"/>
    <property type="molecule type" value="Genomic_DNA"/>
</dbReference>
<dbReference type="GO" id="GO:0005829">
    <property type="term" value="C:cytosol"/>
    <property type="evidence" value="ECO:0007669"/>
    <property type="project" value="TreeGrafter"/>
</dbReference>
<dbReference type="GO" id="GO:0036222">
    <property type="term" value="F:XTP diphosphatase activity"/>
    <property type="evidence" value="ECO:0007669"/>
    <property type="project" value="UniProtKB-UniRule"/>
</dbReference>
<dbReference type="CDD" id="cd00515">
    <property type="entry name" value="HAM1"/>
    <property type="match status" value="1"/>
</dbReference>
<evidence type="ECO:0000256" key="4">
    <source>
        <dbReference type="ARBA" id="ARBA00022741"/>
    </source>
</evidence>
<dbReference type="STRING" id="394503.Ccel_1353"/>
<keyword evidence="3 10" id="KW-0479">Metal-binding</keyword>
<evidence type="ECO:0000256" key="9">
    <source>
        <dbReference type="ARBA" id="ARBA00052017"/>
    </source>
</evidence>
<feature type="binding site" evidence="10">
    <location>
        <begin position="153"/>
        <end position="156"/>
    </location>
    <ligand>
        <name>substrate</name>
    </ligand>
</feature>
<dbReference type="Proteomes" id="UP000001349">
    <property type="component" value="Chromosome"/>
</dbReference>
<keyword evidence="5 10" id="KW-0378">Hydrolase</keyword>
<dbReference type="KEGG" id="cce:Ccel_1353"/>
<comment type="caution">
    <text evidence="10">Lacks conserved residue(s) required for the propagation of feature annotation.</text>
</comment>
<dbReference type="GO" id="GO:0036220">
    <property type="term" value="F:ITP diphosphatase activity"/>
    <property type="evidence" value="ECO:0007669"/>
    <property type="project" value="UniProtKB-UniRule"/>
</dbReference>
<feature type="binding site" evidence="10">
    <location>
        <position position="71"/>
    </location>
    <ligand>
        <name>substrate</name>
    </ligand>
</feature>
<dbReference type="GO" id="GO:0035870">
    <property type="term" value="F:dITP diphosphatase activity"/>
    <property type="evidence" value="ECO:0007669"/>
    <property type="project" value="UniProtKB-UniRule"/>
</dbReference>
<keyword evidence="7 10" id="KW-0546">Nucleotide metabolism</keyword>
<feature type="binding site" evidence="10">
    <location>
        <position position="70"/>
    </location>
    <ligand>
        <name>Mg(2+)</name>
        <dbReference type="ChEBI" id="CHEBI:18420"/>
    </ligand>
</feature>
<protein>
    <recommendedName>
        <fullName evidence="10">dITP/XTP pyrophosphatase</fullName>
        <ecNumber evidence="10">3.6.1.66</ecNumber>
    </recommendedName>
    <alternativeName>
        <fullName evidence="10">Non-canonical purine NTP pyrophosphatase</fullName>
    </alternativeName>
    <alternativeName>
        <fullName evidence="10">Non-standard purine NTP pyrophosphatase</fullName>
    </alternativeName>
    <alternativeName>
        <fullName evidence="10">Nucleoside-triphosphate diphosphatase</fullName>
    </alternativeName>
    <alternativeName>
        <fullName evidence="10">Nucleoside-triphosphate pyrophosphatase</fullName>
        <shortName evidence="10">NTPase</shortName>
    </alternativeName>
</protein>
<dbReference type="GO" id="GO:0000166">
    <property type="term" value="F:nucleotide binding"/>
    <property type="evidence" value="ECO:0007669"/>
    <property type="project" value="UniProtKB-KW"/>
</dbReference>
<dbReference type="GO" id="GO:0009117">
    <property type="term" value="P:nucleotide metabolic process"/>
    <property type="evidence" value="ECO:0007669"/>
    <property type="project" value="UniProtKB-KW"/>
</dbReference>
<comment type="similarity">
    <text evidence="1 10 11">Belongs to the HAM1 NTPase family.</text>
</comment>
<dbReference type="Pfam" id="PF01725">
    <property type="entry name" value="Ham1p_like"/>
    <property type="match status" value="1"/>
</dbReference>
<dbReference type="NCBIfam" id="TIGR00042">
    <property type="entry name" value="RdgB/HAM1 family non-canonical purine NTP pyrophosphatase"/>
    <property type="match status" value="1"/>
</dbReference>
<dbReference type="PANTHER" id="PTHR11067">
    <property type="entry name" value="INOSINE TRIPHOSPHATE PYROPHOSPHATASE/HAM1 PROTEIN"/>
    <property type="match status" value="1"/>
</dbReference>
<accession>B8I1A9</accession>
<organism evidence="12 13">
    <name type="scientific">Ruminiclostridium cellulolyticum (strain ATCC 35319 / DSM 5812 / JCM 6584 / H10)</name>
    <name type="common">Clostridium cellulolyticum</name>
    <dbReference type="NCBI Taxonomy" id="394503"/>
    <lineage>
        <taxon>Bacteria</taxon>
        <taxon>Bacillati</taxon>
        <taxon>Bacillota</taxon>
        <taxon>Clostridia</taxon>
        <taxon>Eubacteriales</taxon>
        <taxon>Oscillospiraceae</taxon>
        <taxon>Ruminiclostridium</taxon>
    </lineage>
</organism>
<evidence type="ECO:0000313" key="12">
    <source>
        <dbReference type="EMBL" id="ACL75707.1"/>
    </source>
</evidence>
<comment type="catalytic activity">
    <reaction evidence="9 10">
        <text>XTP + H2O = XMP + diphosphate + H(+)</text>
        <dbReference type="Rhea" id="RHEA:28610"/>
        <dbReference type="ChEBI" id="CHEBI:15377"/>
        <dbReference type="ChEBI" id="CHEBI:15378"/>
        <dbReference type="ChEBI" id="CHEBI:33019"/>
        <dbReference type="ChEBI" id="CHEBI:57464"/>
        <dbReference type="ChEBI" id="CHEBI:61314"/>
        <dbReference type="EC" id="3.6.1.66"/>
    </reaction>
</comment>
<dbReference type="PANTHER" id="PTHR11067:SF9">
    <property type="entry name" value="INOSINE TRIPHOSPHATE PYROPHOSPHATASE"/>
    <property type="match status" value="1"/>
</dbReference>
<evidence type="ECO:0000256" key="3">
    <source>
        <dbReference type="ARBA" id="ARBA00022723"/>
    </source>
</evidence>
<dbReference type="HOGENOM" id="CLU_082080_0_2_9"/>
<evidence type="ECO:0000256" key="2">
    <source>
        <dbReference type="ARBA" id="ARBA00011738"/>
    </source>
</evidence>
<evidence type="ECO:0000256" key="1">
    <source>
        <dbReference type="ARBA" id="ARBA00008023"/>
    </source>
</evidence>
<evidence type="ECO:0000256" key="10">
    <source>
        <dbReference type="HAMAP-Rule" id="MF_01405"/>
    </source>
</evidence>
<keyword evidence="4 10" id="KW-0547">Nucleotide-binding</keyword>
<gene>
    <name evidence="12" type="ordered locus">Ccel_1353</name>
</gene>
<dbReference type="FunFam" id="3.90.950.10:FF:000001">
    <property type="entry name" value="dITP/XTP pyrophosphatase"/>
    <property type="match status" value="1"/>
</dbReference>
<reference evidence="12 13" key="1">
    <citation type="submission" date="2009-01" db="EMBL/GenBank/DDBJ databases">
        <title>Complete sequence of Clostridium cellulolyticum H10.</title>
        <authorList>
            <consortium name="US DOE Joint Genome Institute"/>
            <person name="Lucas S."/>
            <person name="Copeland A."/>
            <person name="Lapidus A."/>
            <person name="Glavina del Rio T."/>
            <person name="Dalin E."/>
            <person name="Tice H."/>
            <person name="Bruce D."/>
            <person name="Goodwin L."/>
            <person name="Pitluck S."/>
            <person name="Chertkov O."/>
            <person name="Saunders E."/>
            <person name="Brettin T."/>
            <person name="Detter J.C."/>
            <person name="Han C."/>
            <person name="Larimer F."/>
            <person name="Land M."/>
            <person name="Hauser L."/>
            <person name="Kyrpides N."/>
            <person name="Ivanova N."/>
            <person name="Zhou J."/>
            <person name="Richardson P."/>
        </authorList>
    </citation>
    <scope>NUCLEOTIDE SEQUENCE [LARGE SCALE GENOMIC DNA]</scope>
    <source>
        <strain evidence="13">ATCC 35319 / DSM 5812 / JCM 6584 / H10</strain>
    </source>
</reference>
<evidence type="ECO:0000256" key="6">
    <source>
        <dbReference type="ARBA" id="ARBA00022842"/>
    </source>
</evidence>
<dbReference type="RefSeq" id="WP_015924855.1">
    <property type="nucleotide sequence ID" value="NC_011898.1"/>
</dbReference>
<comment type="cofactor">
    <cofactor evidence="10">
        <name>Mg(2+)</name>
        <dbReference type="ChEBI" id="CHEBI:18420"/>
    </cofactor>
    <text evidence="10">Binds 1 Mg(2+) ion per subunit.</text>
</comment>
<sequence length="197" mass="21598">MERLIAATKNKGKINEIKQVLSGLPLDIISMSEAGIDIDVVEDGATFEENSLKKALEICKVSKSMVLADDSGLEVDFLGGAPGIYSARFAGPGASDTDKNNKLLKMLKDVPFEKRTARFVCAIAVAFPHGRHFVVRGTCEGFIDFECKGSNGFGYDPLFFIQQYNKTMAEIDADLKNQISHRAKALALMQGKLQKYL</sequence>
<dbReference type="InterPro" id="IPR020922">
    <property type="entry name" value="dITP/XTP_pyrophosphatase"/>
</dbReference>
<comment type="subunit">
    <text evidence="2 10">Homodimer.</text>
</comment>
<evidence type="ECO:0000256" key="5">
    <source>
        <dbReference type="ARBA" id="ARBA00022801"/>
    </source>
</evidence>
<dbReference type="eggNOG" id="COG0127">
    <property type="taxonomic scope" value="Bacteria"/>
</dbReference>
<dbReference type="SUPFAM" id="SSF52972">
    <property type="entry name" value="ITPase-like"/>
    <property type="match status" value="1"/>
</dbReference>
<dbReference type="InterPro" id="IPR029001">
    <property type="entry name" value="ITPase-like_fam"/>
</dbReference>
<evidence type="ECO:0000256" key="11">
    <source>
        <dbReference type="RuleBase" id="RU003781"/>
    </source>
</evidence>
<dbReference type="AlphaFoldDB" id="B8I1A9"/>
<keyword evidence="13" id="KW-1185">Reference proteome</keyword>
<evidence type="ECO:0000256" key="7">
    <source>
        <dbReference type="ARBA" id="ARBA00023080"/>
    </source>
</evidence>
<dbReference type="InterPro" id="IPR002637">
    <property type="entry name" value="RdgB/HAM1"/>
</dbReference>
<comment type="function">
    <text evidence="10">Pyrophosphatase that catalyzes the hydrolysis of nucleoside triphosphates to their monophosphate derivatives, with a high preference for the non-canonical purine nucleotides XTP (xanthosine triphosphate), dITP (deoxyinosine triphosphate) and ITP. Seems to function as a house-cleaning enzyme that removes non-canonical purine nucleotides from the nucleotide pool, thus preventing their incorporation into DNA/RNA and avoiding chromosomal lesions.</text>
</comment>
<dbReference type="EC" id="3.6.1.66" evidence="10"/>
<evidence type="ECO:0000313" key="13">
    <source>
        <dbReference type="Proteomes" id="UP000001349"/>
    </source>
</evidence>
<dbReference type="NCBIfam" id="NF011397">
    <property type="entry name" value="PRK14822.1"/>
    <property type="match status" value="1"/>
</dbReference>
<dbReference type="HAMAP" id="MF_01405">
    <property type="entry name" value="Non_canon_purine_NTPase"/>
    <property type="match status" value="1"/>
</dbReference>
<dbReference type="OrthoDB" id="9807456at2"/>
<comment type="catalytic activity">
    <reaction evidence="8 10">
        <text>dITP + H2O = dIMP + diphosphate + H(+)</text>
        <dbReference type="Rhea" id="RHEA:28342"/>
        <dbReference type="ChEBI" id="CHEBI:15377"/>
        <dbReference type="ChEBI" id="CHEBI:15378"/>
        <dbReference type="ChEBI" id="CHEBI:33019"/>
        <dbReference type="ChEBI" id="CHEBI:61194"/>
        <dbReference type="ChEBI" id="CHEBI:61382"/>
        <dbReference type="EC" id="3.6.1.66"/>
    </reaction>
</comment>
<dbReference type="GO" id="GO:0009146">
    <property type="term" value="P:purine nucleoside triphosphate catabolic process"/>
    <property type="evidence" value="ECO:0007669"/>
    <property type="project" value="UniProtKB-UniRule"/>
</dbReference>
<evidence type="ECO:0000256" key="8">
    <source>
        <dbReference type="ARBA" id="ARBA00051875"/>
    </source>
</evidence>
<name>B8I1A9_RUMCH</name>
<dbReference type="GO" id="GO:0046872">
    <property type="term" value="F:metal ion binding"/>
    <property type="evidence" value="ECO:0007669"/>
    <property type="project" value="UniProtKB-KW"/>
</dbReference>
<feature type="binding site" evidence="10">
    <location>
        <begin position="181"/>
        <end position="182"/>
    </location>
    <ligand>
        <name>substrate</name>
    </ligand>
</feature>
<dbReference type="Gene3D" id="3.90.950.10">
    <property type="match status" value="1"/>
</dbReference>
<dbReference type="GO" id="GO:0017111">
    <property type="term" value="F:ribonucleoside triphosphate phosphatase activity"/>
    <property type="evidence" value="ECO:0007669"/>
    <property type="project" value="InterPro"/>
</dbReference>
<feature type="binding site" evidence="10">
    <location>
        <begin position="8"/>
        <end position="13"/>
    </location>
    <ligand>
        <name>substrate</name>
    </ligand>
</feature>